<dbReference type="RefSeq" id="WP_393177229.1">
    <property type="nucleotide sequence ID" value="NZ_JBICRM010000061.1"/>
</dbReference>
<dbReference type="Proteomes" id="UP001603978">
    <property type="component" value="Unassembled WGS sequence"/>
</dbReference>
<protein>
    <recommendedName>
        <fullName evidence="3">Helix-turn-helix domain-containing protein</fullName>
    </recommendedName>
</protein>
<keyword evidence="2" id="KW-1185">Reference proteome</keyword>
<reference evidence="1 2" key="1">
    <citation type="submission" date="2024-10" db="EMBL/GenBank/DDBJ databases">
        <authorList>
            <person name="Topkara A.R."/>
            <person name="Saygin H."/>
        </authorList>
    </citation>
    <scope>NUCLEOTIDE SEQUENCE [LARGE SCALE GENOMIC DNA]</scope>
    <source>
        <strain evidence="1 2">M3C6</strain>
    </source>
</reference>
<gene>
    <name evidence="1" type="ORF">ACFLIM_48030</name>
</gene>
<name>A0ABW7AX36_9ACTN</name>
<accession>A0ABW7AX36</accession>
<comment type="caution">
    <text evidence="1">The sequence shown here is derived from an EMBL/GenBank/DDBJ whole genome shotgun (WGS) entry which is preliminary data.</text>
</comment>
<organism evidence="1 2">
    <name type="scientific">Nonomuraea marmarensis</name>
    <dbReference type="NCBI Taxonomy" id="3351344"/>
    <lineage>
        <taxon>Bacteria</taxon>
        <taxon>Bacillati</taxon>
        <taxon>Actinomycetota</taxon>
        <taxon>Actinomycetes</taxon>
        <taxon>Streptosporangiales</taxon>
        <taxon>Streptosporangiaceae</taxon>
        <taxon>Nonomuraea</taxon>
    </lineage>
</organism>
<proteinExistence type="predicted"/>
<sequence length="92" mass="10573">MPGEPQPLYDPQRTTLTERRRAKVAELAALNRDDAKALRLERVSERTLERMTAQRDERGLMGLADGRWTPRLRELPIIEGTLIRLTVDPPAR</sequence>
<dbReference type="EMBL" id="JBICRM010000061">
    <property type="protein sequence ID" value="MFG1710936.1"/>
    <property type="molecule type" value="Genomic_DNA"/>
</dbReference>
<evidence type="ECO:0000313" key="2">
    <source>
        <dbReference type="Proteomes" id="UP001603978"/>
    </source>
</evidence>
<evidence type="ECO:0000313" key="1">
    <source>
        <dbReference type="EMBL" id="MFG1710936.1"/>
    </source>
</evidence>
<evidence type="ECO:0008006" key="3">
    <source>
        <dbReference type="Google" id="ProtNLM"/>
    </source>
</evidence>